<gene>
    <name evidence="1" type="ORF">S03H2_18217</name>
</gene>
<dbReference type="AlphaFoldDB" id="X1FWZ6"/>
<name>X1FWZ6_9ZZZZ</name>
<sequence>CSKGTCFHISHEGNLVQAILLPSVFIVIETAIDEMTVQRFRQFKIKSKQQLKDIIKEFYKTDKIQIYSKKEFLGTSEKTINTRYINLYDLFNAAEKGLEYLYKAPIHVQILNIDKGVTVIIKLVNRVAFLEFDSQKTSASIIESTKRMFEQEQIIKDDTPEAMLEKS</sequence>
<dbReference type="EMBL" id="BARU01009443">
    <property type="protein sequence ID" value="GAH37070.1"/>
    <property type="molecule type" value="Genomic_DNA"/>
</dbReference>
<proteinExistence type="predicted"/>
<comment type="caution">
    <text evidence="1">The sequence shown here is derived from an EMBL/GenBank/DDBJ whole genome shotgun (WGS) entry which is preliminary data.</text>
</comment>
<protein>
    <submittedName>
        <fullName evidence="1">Uncharacterized protein</fullName>
    </submittedName>
</protein>
<accession>X1FWZ6</accession>
<feature type="non-terminal residue" evidence="1">
    <location>
        <position position="1"/>
    </location>
</feature>
<reference evidence="1" key="1">
    <citation type="journal article" date="2014" name="Front. Microbiol.">
        <title>High frequency of phylogenetically diverse reductive dehalogenase-homologous genes in deep subseafloor sedimentary metagenomes.</title>
        <authorList>
            <person name="Kawai M."/>
            <person name="Futagami T."/>
            <person name="Toyoda A."/>
            <person name="Takaki Y."/>
            <person name="Nishi S."/>
            <person name="Hori S."/>
            <person name="Arai W."/>
            <person name="Tsubouchi T."/>
            <person name="Morono Y."/>
            <person name="Uchiyama I."/>
            <person name="Ito T."/>
            <person name="Fujiyama A."/>
            <person name="Inagaki F."/>
            <person name="Takami H."/>
        </authorList>
    </citation>
    <scope>NUCLEOTIDE SEQUENCE</scope>
    <source>
        <strain evidence="1">Expedition CK06-06</strain>
    </source>
</reference>
<organism evidence="1">
    <name type="scientific">marine sediment metagenome</name>
    <dbReference type="NCBI Taxonomy" id="412755"/>
    <lineage>
        <taxon>unclassified sequences</taxon>
        <taxon>metagenomes</taxon>
        <taxon>ecological metagenomes</taxon>
    </lineage>
</organism>
<evidence type="ECO:0000313" key="1">
    <source>
        <dbReference type="EMBL" id="GAH37070.1"/>
    </source>
</evidence>